<sequence length="385" mass="46161">MAVTDILKDFDDLTEPACMDKILMYLEELKEEDDAFMELLVEKLAREEITWEQPWYQQTNSVSRPLKENNEKHKETYKTDTICKAENDIIIKNWKEFIHEYDVPDKIICLARWKNKVKSRLPNTPEESSRRFLISYLARGLQRTTFQVFRHIQTYFGGPVKGAYSAEEEKIMNVCFTHHPNHAVTLLSMVLGREPRGIYKRLQQLYNGKPERKKIRWTIPVASKLLKLLMKYTGLPLDELKNKRFDKEVWVKIAEEFDHHYIHIQKFWYSSLHVQLFVKSNVKLNKLRKKIFKKLKLTSYQIWSDIRWKDVVQQFPDGYTHYFIYKISYGPIHTKPKYHKEPLPEVLDYGLKRLKHYRKLRLRTLALNKEGDLEQVIYDKSNNKS</sequence>
<accession>A0A8S1B1U8</accession>
<dbReference type="Proteomes" id="UP000494106">
    <property type="component" value="Unassembled WGS sequence"/>
</dbReference>
<reference evidence="1 2" key="1">
    <citation type="submission" date="2020-04" db="EMBL/GenBank/DDBJ databases">
        <authorList>
            <person name="Wallbank WR R."/>
            <person name="Pardo Diaz C."/>
            <person name="Kozak K."/>
            <person name="Martin S."/>
            <person name="Jiggins C."/>
            <person name="Moest M."/>
            <person name="Warren A I."/>
            <person name="Byers J.R.P. K."/>
            <person name="Montejo-Kovacevich G."/>
            <person name="Yen C E."/>
        </authorList>
    </citation>
    <scope>NUCLEOTIDE SEQUENCE [LARGE SCALE GENOMIC DNA]</scope>
</reference>
<gene>
    <name evidence="1" type="ORF">APLA_LOCUS15371</name>
</gene>
<dbReference type="EMBL" id="CADEBC010000586">
    <property type="protein sequence ID" value="CAB3256378.1"/>
    <property type="molecule type" value="Genomic_DNA"/>
</dbReference>
<dbReference type="AlphaFoldDB" id="A0A8S1B1U8"/>
<organism evidence="1 2">
    <name type="scientific">Arctia plantaginis</name>
    <name type="common">Wood tiger moth</name>
    <name type="synonym">Phalaena plantaginis</name>
    <dbReference type="NCBI Taxonomy" id="874455"/>
    <lineage>
        <taxon>Eukaryota</taxon>
        <taxon>Metazoa</taxon>
        <taxon>Ecdysozoa</taxon>
        <taxon>Arthropoda</taxon>
        <taxon>Hexapoda</taxon>
        <taxon>Insecta</taxon>
        <taxon>Pterygota</taxon>
        <taxon>Neoptera</taxon>
        <taxon>Endopterygota</taxon>
        <taxon>Lepidoptera</taxon>
        <taxon>Glossata</taxon>
        <taxon>Ditrysia</taxon>
        <taxon>Noctuoidea</taxon>
        <taxon>Erebidae</taxon>
        <taxon>Arctiinae</taxon>
        <taxon>Arctia</taxon>
    </lineage>
</organism>
<comment type="caution">
    <text evidence="1">The sequence shown here is derived from an EMBL/GenBank/DDBJ whole genome shotgun (WGS) entry which is preliminary data.</text>
</comment>
<dbReference type="OrthoDB" id="5812619at2759"/>
<keyword evidence="2" id="KW-1185">Reference proteome</keyword>
<evidence type="ECO:0000313" key="2">
    <source>
        <dbReference type="Proteomes" id="UP000494106"/>
    </source>
</evidence>
<name>A0A8S1B1U8_ARCPL</name>
<proteinExistence type="predicted"/>
<protein>
    <submittedName>
        <fullName evidence="1">Uncharacterized protein</fullName>
    </submittedName>
</protein>
<evidence type="ECO:0000313" key="1">
    <source>
        <dbReference type="EMBL" id="CAB3256378.1"/>
    </source>
</evidence>